<accession>A0A1G8CN87</accession>
<evidence type="ECO:0000256" key="5">
    <source>
        <dbReference type="PIRNR" id="PIRNR006250"/>
    </source>
</evidence>
<keyword evidence="4 5" id="KW-0808">Transferase</keyword>
<dbReference type="AlphaFoldDB" id="A0A1G8CN87"/>
<feature type="domain" description="Quinolinate phosphoribosyl transferase C-terminal" evidence="6">
    <location>
        <begin position="108"/>
        <end position="276"/>
    </location>
</feature>
<evidence type="ECO:0000256" key="2">
    <source>
        <dbReference type="ARBA" id="ARBA00019205"/>
    </source>
</evidence>
<dbReference type="PANTHER" id="PTHR32179">
    <property type="entry name" value="NICOTINATE-NUCLEOTIDE PYROPHOSPHORYLASE [CARBOXYLATING]"/>
    <property type="match status" value="1"/>
</dbReference>
<dbReference type="GO" id="GO:0034213">
    <property type="term" value="P:quinolinate catabolic process"/>
    <property type="evidence" value="ECO:0007669"/>
    <property type="project" value="TreeGrafter"/>
</dbReference>
<dbReference type="Gene3D" id="3.20.20.70">
    <property type="entry name" value="Aldolase class I"/>
    <property type="match status" value="1"/>
</dbReference>
<dbReference type="InterPro" id="IPR027277">
    <property type="entry name" value="NadC/ModD"/>
</dbReference>
<comment type="similarity">
    <text evidence="1 5">Belongs to the NadC/ModD family.</text>
</comment>
<dbReference type="GO" id="GO:0005737">
    <property type="term" value="C:cytoplasm"/>
    <property type="evidence" value="ECO:0007669"/>
    <property type="project" value="TreeGrafter"/>
</dbReference>
<dbReference type="NCBIfam" id="TIGR01334">
    <property type="entry name" value="modD"/>
    <property type="match status" value="1"/>
</dbReference>
<dbReference type="FunFam" id="3.20.20.70:FF:000030">
    <property type="entry name" value="Nicotinate-nucleotide pyrophosphorylase, carboxylating"/>
    <property type="match status" value="1"/>
</dbReference>
<evidence type="ECO:0000259" key="7">
    <source>
        <dbReference type="Pfam" id="PF02749"/>
    </source>
</evidence>
<reference evidence="9" key="1">
    <citation type="submission" date="2016-10" db="EMBL/GenBank/DDBJ databases">
        <authorList>
            <person name="Varghese N."/>
            <person name="Submissions S."/>
        </authorList>
    </citation>
    <scope>NUCLEOTIDE SEQUENCE [LARGE SCALE GENOMIC DNA]</scope>
    <source>
        <strain evidence="9">930I</strain>
    </source>
</reference>
<dbReference type="InterPro" id="IPR002638">
    <property type="entry name" value="Quinolinate_PRibosylTrfase_C"/>
</dbReference>
<evidence type="ECO:0000313" key="9">
    <source>
        <dbReference type="Proteomes" id="UP000217076"/>
    </source>
</evidence>
<dbReference type="PANTHER" id="PTHR32179:SF4">
    <property type="entry name" value="PYROPHOSPHORYLASE MODD-RELATED"/>
    <property type="match status" value="1"/>
</dbReference>
<gene>
    <name evidence="8" type="ORF">SAMN05421742_10750</name>
</gene>
<name>A0A1G8CN87_9PROT</name>
<dbReference type="Pfam" id="PF01729">
    <property type="entry name" value="QRPTase_C"/>
    <property type="match status" value="1"/>
</dbReference>
<organism evidence="8 9">
    <name type="scientific">Roseospirillum parvum</name>
    <dbReference type="NCBI Taxonomy" id="83401"/>
    <lineage>
        <taxon>Bacteria</taxon>
        <taxon>Pseudomonadati</taxon>
        <taxon>Pseudomonadota</taxon>
        <taxon>Alphaproteobacteria</taxon>
        <taxon>Rhodospirillales</taxon>
        <taxon>Rhodospirillaceae</taxon>
        <taxon>Roseospirillum</taxon>
    </lineage>
</organism>
<dbReference type="RefSeq" id="WP_092619905.1">
    <property type="nucleotide sequence ID" value="NZ_FNCV01000007.1"/>
</dbReference>
<dbReference type="SUPFAM" id="SSF51690">
    <property type="entry name" value="Nicotinate/Quinolinate PRTase C-terminal domain-like"/>
    <property type="match status" value="1"/>
</dbReference>
<feature type="domain" description="Quinolinate phosphoribosyl transferase N-terminal" evidence="7">
    <location>
        <begin position="22"/>
        <end position="103"/>
    </location>
</feature>
<evidence type="ECO:0000256" key="3">
    <source>
        <dbReference type="ARBA" id="ARBA00022676"/>
    </source>
</evidence>
<keyword evidence="9" id="KW-1185">Reference proteome</keyword>
<dbReference type="OrthoDB" id="8216773at2"/>
<dbReference type="GO" id="GO:0004514">
    <property type="term" value="F:nicotinate-nucleotide diphosphorylase (carboxylating) activity"/>
    <property type="evidence" value="ECO:0007669"/>
    <property type="project" value="InterPro"/>
</dbReference>
<dbReference type="SUPFAM" id="SSF54675">
    <property type="entry name" value="Nicotinate/Quinolinate PRTase N-terminal domain-like"/>
    <property type="match status" value="1"/>
</dbReference>
<proteinExistence type="inferred from homology"/>
<dbReference type="InterPro" id="IPR036068">
    <property type="entry name" value="Nicotinate_pribotase-like_C"/>
</dbReference>
<evidence type="ECO:0000259" key="6">
    <source>
        <dbReference type="Pfam" id="PF01729"/>
    </source>
</evidence>
<dbReference type="InterPro" id="IPR013785">
    <property type="entry name" value="Aldolase_TIM"/>
</dbReference>
<dbReference type="InterPro" id="IPR037128">
    <property type="entry name" value="Quinolinate_PRibosylTase_N_sf"/>
</dbReference>
<sequence length="282" mass="28896">MGPRLSDSVLERLLAEDLPLGDLTTRALGIGRRPGRLSMAARDPLVLAGLDPAARLFGLLGAHVERRAMDGDRLAPGDPILAVEGPAEALHGAWKVAQTVLETSAGMATVAADMVAAARAVNPRARIACTRKTPPGGRALAVAAILAGGADPHRLGLSETVLVFAEHRAFLDPGKPLAEWLGALKAACPEKRVVVEVTDADDAEAVARAGADVVQLEKFPPPAVARVVARLAEVAPATVVAAAGGIGPGNAADFARAGATVLVTSTPYRAAPRDVQVHLQPA</sequence>
<dbReference type="PIRSF" id="PIRSF006250">
    <property type="entry name" value="NadC_ModD"/>
    <property type="match status" value="1"/>
</dbReference>
<dbReference type="Gene3D" id="3.90.1170.20">
    <property type="entry name" value="Quinolinate phosphoribosyl transferase, N-terminal domain"/>
    <property type="match status" value="1"/>
</dbReference>
<dbReference type="Proteomes" id="UP000217076">
    <property type="component" value="Unassembled WGS sequence"/>
</dbReference>
<dbReference type="InterPro" id="IPR022412">
    <property type="entry name" value="Quinolinate_PRibosylTrfase_N"/>
</dbReference>
<dbReference type="STRING" id="83401.SAMN05421742_10750"/>
<protein>
    <recommendedName>
        <fullName evidence="2">Putative pyrophosphorylase ModD</fullName>
    </recommendedName>
</protein>
<evidence type="ECO:0000256" key="1">
    <source>
        <dbReference type="ARBA" id="ARBA00009400"/>
    </source>
</evidence>
<evidence type="ECO:0000313" key="8">
    <source>
        <dbReference type="EMBL" id="SDH46834.1"/>
    </source>
</evidence>
<dbReference type="EMBL" id="FNCV01000007">
    <property type="protein sequence ID" value="SDH46834.1"/>
    <property type="molecule type" value="Genomic_DNA"/>
</dbReference>
<dbReference type="GO" id="GO:0009435">
    <property type="term" value="P:NAD+ biosynthetic process"/>
    <property type="evidence" value="ECO:0007669"/>
    <property type="project" value="InterPro"/>
</dbReference>
<evidence type="ECO:0000256" key="4">
    <source>
        <dbReference type="ARBA" id="ARBA00022679"/>
    </source>
</evidence>
<dbReference type="Pfam" id="PF02749">
    <property type="entry name" value="QRPTase_N"/>
    <property type="match status" value="1"/>
</dbReference>
<dbReference type="InterPro" id="IPR006242">
    <property type="entry name" value="ModD"/>
</dbReference>
<keyword evidence="3 5" id="KW-0328">Glycosyltransferase</keyword>